<reference evidence="2 3" key="1">
    <citation type="submission" date="2024-11" db="EMBL/GenBank/DDBJ databases">
        <title>A near-complete genome assembly of Cinchona calisaya.</title>
        <authorList>
            <person name="Lian D.C."/>
            <person name="Zhao X.W."/>
            <person name="Wei L."/>
        </authorList>
    </citation>
    <scope>NUCLEOTIDE SEQUENCE [LARGE SCALE GENOMIC DNA]</scope>
    <source>
        <tissue evidence="2">Nenye</tissue>
    </source>
</reference>
<feature type="region of interest" description="Disordered" evidence="1">
    <location>
        <begin position="11"/>
        <end position="31"/>
    </location>
</feature>
<feature type="compositionally biased region" description="Low complexity" evidence="1">
    <location>
        <begin position="69"/>
        <end position="80"/>
    </location>
</feature>
<name>A0ABD3AI69_9GENT</name>
<evidence type="ECO:0000256" key="1">
    <source>
        <dbReference type="SAM" id="MobiDB-lite"/>
    </source>
</evidence>
<dbReference type="PANTHER" id="PTHR37721:SF1">
    <property type="entry name" value="OS05G0464200 PROTEIN"/>
    <property type="match status" value="1"/>
</dbReference>
<accession>A0ABD3AI69</accession>
<keyword evidence="3" id="KW-1185">Reference proteome</keyword>
<organism evidence="2 3">
    <name type="scientific">Cinchona calisaya</name>
    <dbReference type="NCBI Taxonomy" id="153742"/>
    <lineage>
        <taxon>Eukaryota</taxon>
        <taxon>Viridiplantae</taxon>
        <taxon>Streptophyta</taxon>
        <taxon>Embryophyta</taxon>
        <taxon>Tracheophyta</taxon>
        <taxon>Spermatophyta</taxon>
        <taxon>Magnoliopsida</taxon>
        <taxon>eudicotyledons</taxon>
        <taxon>Gunneridae</taxon>
        <taxon>Pentapetalae</taxon>
        <taxon>asterids</taxon>
        <taxon>lamiids</taxon>
        <taxon>Gentianales</taxon>
        <taxon>Rubiaceae</taxon>
        <taxon>Cinchonoideae</taxon>
        <taxon>Cinchoneae</taxon>
        <taxon>Cinchona</taxon>
    </lineage>
</organism>
<dbReference type="AlphaFoldDB" id="A0ABD3AI69"/>
<evidence type="ECO:0000313" key="2">
    <source>
        <dbReference type="EMBL" id="KAL3530642.1"/>
    </source>
</evidence>
<protein>
    <submittedName>
        <fullName evidence="2">Uncharacterized protein</fullName>
    </submittedName>
</protein>
<sequence>MFFVHFLLIPSMNPSSSNPQKKNKTTIPRRRGQIKAQIFEDLVETVSYVASKAGEILSKLKGVGDGIRSPDQQSTTPPSSAYTSDASPSHGDQQSTTPPPSAHTSDASPSHT</sequence>
<evidence type="ECO:0000313" key="3">
    <source>
        <dbReference type="Proteomes" id="UP001630127"/>
    </source>
</evidence>
<dbReference type="Proteomes" id="UP001630127">
    <property type="component" value="Unassembled WGS sequence"/>
</dbReference>
<dbReference type="EMBL" id="JBJUIK010000004">
    <property type="protein sequence ID" value="KAL3530642.1"/>
    <property type="molecule type" value="Genomic_DNA"/>
</dbReference>
<gene>
    <name evidence="2" type="ORF">ACH5RR_009964</name>
</gene>
<feature type="compositionally biased region" description="Basic residues" evidence="1">
    <location>
        <begin position="21"/>
        <end position="31"/>
    </location>
</feature>
<feature type="compositionally biased region" description="Polar residues" evidence="1">
    <location>
        <begin position="81"/>
        <end position="112"/>
    </location>
</feature>
<feature type="region of interest" description="Disordered" evidence="1">
    <location>
        <begin position="60"/>
        <end position="112"/>
    </location>
</feature>
<proteinExistence type="predicted"/>
<dbReference type="PANTHER" id="PTHR37721">
    <property type="entry name" value="OS05G0464200 PROTEIN"/>
    <property type="match status" value="1"/>
</dbReference>
<comment type="caution">
    <text evidence="2">The sequence shown here is derived from an EMBL/GenBank/DDBJ whole genome shotgun (WGS) entry which is preliminary data.</text>
</comment>